<dbReference type="PANTHER" id="PTHR30146:SF24">
    <property type="entry name" value="XYLOSE OPERON REGULATORY PROTEIN"/>
    <property type="match status" value="1"/>
</dbReference>
<dbReference type="GO" id="GO:0003700">
    <property type="term" value="F:DNA-binding transcription factor activity"/>
    <property type="evidence" value="ECO:0007669"/>
    <property type="project" value="InterPro"/>
</dbReference>
<protein>
    <submittedName>
        <fullName evidence="5">DNA-binding transcriptional regulator</fullName>
    </submittedName>
</protein>
<dbReference type="EMBL" id="JAENIL010000011">
    <property type="protein sequence ID" value="MBK1876695.1"/>
    <property type="molecule type" value="Genomic_DNA"/>
</dbReference>
<dbReference type="PROSITE" id="PS01124">
    <property type="entry name" value="HTH_ARAC_FAMILY_2"/>
    <property type="match status" value="1"/>
</dbReference>
<dbReference type="InterPro" id="IPR028082">
    <property type="entry name" value="Peripla_BP_I"/>
</dbReference>
<dbReference type="InterPro" id="IPR009057">
    <property type="entry name" value="Homeodomain-like_sf"/>
</dbReference>
<dbReference type="GO" id="GO:0000976">
    <property type="term" value="F:transcription cis-regulatory region binding"/>
    <property type="evidence" value="ECO:0007669"/>
    <property type="project" value="TreeGrafter"/>
</dbReference>
<feature type="domain" description="HTH araC/xylS-type" evidence="4">
    <location>
        <begin position="292"/>
        <end position="390"/>
    </location>
</feature>
<keyword evidence="3" id="KW-0804">Transcription</keyword>
<dbReference type="Proteomes" id="UP000617628">
    <property type="component" value="Unassembled WGS sequence"/>
</dbReference>
<dbReference type="Gene3D" id="3.40.50.2300">
    <property type="match status" value="2"/>
</dbReference>
<dbReference type="Pfam" id="PF13377">
    <property type="entry name" value="Peripla_BP_3"/>
    <property type="match status" value="1"/>
</dbReference>
<organism evidence="5 6">
    <name type="scientific">Pelagicoccus mobilis</name>
    <dbReference type="NCBI Taxonomy" id="415221"/>
    <lineage>
        <taxon>Bacteria</taxon>
        <taxon>Pseudomonadati</taxon>
        <taxon>Verrucomicrobiota</taxon>
        <taxon>Opitutia</taxon>
        <taxon>Puniceicoccales</taxon>
        <taxon>Pelagicoccaceae</taxon>
        <taxon>Pelagicoccus</taxon>
    </lineage>
</organism>
<reference evidence="5" key="1">
    <citation type="submission" date="2021-01" db="EMBL/GenBank/DDBJ databases">
        <title>Modified the classification status of verrucomicrobia.</title>
        <authorList>
            <person name="Feng X."/>
        </authorList>
    </citation>
    <scope>NUCLEOTIDE SEQUENCE</scope>
    <source>
        <strain evidence="5">KCTC 13126</strain>
    </source>
</reference>
<proteinExistence type="predicted"/>
<evidence type="ECO:0000256" key="2">
    <source>
        <dbReference type="ARBA" id="ARBA00023125"/>
    </source>
</evidence>
<sequence length="395" mass="44287">MPAVKQIIIITSTIADEARRFLRSIGAQSRQKTPWRIHLDENLEGQPNVDWIFSKPWDGVITNCFDQSIVKGCVERGIPCIDLNDDTPIVSGVPKIRPDNEAMGHMVAEHFKERGYTNFAFCGYRGEVWSEERRNGFEEAVKLLGSECNSFETSFRDEDKTVHLLNEPDWEQSERERIKKWISTLPQPVAIMAANDHRATQVIDACQELDIQVPNEAAIVGANDNTVRCELRHPSISSIPVNAKAKAKTIADTLNALMAGGEAPFEEYRVEPLEVVCRQSSDALAIADPIIARATQLIRKQHGIDMDVANLAQQVSSSRSQLERGFRKHLGHSPQTEIRQVQVAYVKQLLLTTNVPANEIALLAGFKHPEYMNVVFKKVTGETPGQFRHRISDTA</sequence>
<keyword evidence="1" id="KW-0805">Transcription regulation</keyword>
<evidence type="ECO:0000313" key="6">
    <source>
        <dbReference type="Proteomes" id="UP000617628"/>
    </source>
</evidence>
<keyword evidence="6" id="KW-1185">Reference proteome</keyword>
<dbReference type="RefSeq" id="WP_200354912.1">
    <property type="nucleotide sequence ID" value="NZ_JAENIL010000011.1"/>
</dbReference>
<dbReference type="AlphaFoldDB" id="A0A934VQA6"/>
<evidence type="ECO:0000256" key="3">
    <source>
        <dbReference type="ARBA" id="ARBA00023163"/>
    </source>
</evidence>
<dbReference type="Pfam" id="PF12833">
    <property type="entry name" value="HTH_18"/>
    <property type="match status" value="1"/>
</dbReference>
<gene>
    <name evidence="5" type="ORF">JIN87_07435</name>
</gene>
<keyword evidence="2 5" id="KW-0238">DNA-binding</keyword>
<dbReference type="SUPFAM" id="SSF46689">
    <property type="entry name" value="Homeodomain-like"/>
    <property type="match status" value="2"/>
</dbReference>
<accession>A0A934VQA6</accession>
<dbReference type="Gene3D" id="1.10.10.60">
    <property type="entry name" value="Homeodomain-like"/>
    <property type="match status" value="1"/>
</dbReference>
<name>A0A934VQA6_9BACT</name>
<comment type="caution">
    <text evidence="5">The sequence shown here is derived from an EMBL/GenBank/DDBJ whole genome shotgun (WGS) entry which is preliminary data.</text>
</comment>
<dbReference type="PANTHER" id="PTHR30146">
    <property type="entry name" value="LACI-RELATED TRANSCRIPTIONAL REPRESSOR"/>
    <property type="match status" value="1"/>
</dbReference>
<dbReference type="InterPro" id="IPR046335">
    <property type="entry name" value="LacI/GalR-like_sensor"/>
</dbReference>
<dbReference type="InterPro" id="IPR018060">
    <property type="entry name" value="HTH_AraC"/>
</dbReference>
<evidence type="ECO:0000256" key="1">
    <source>
        <dbReference type="ARBA" id="ARBA00023015"/>
    </source>
</evidence>
<dbReference type="SUPFAM" id="SSF53822">
    <property type="entry name" value="Periplasmic binding protein-like I"/>
    <property type="match status" value="1"/>
</dbReference>
<dbReference type="CDD" id="cd01543">
    <property type="entry name" value="PBP1_XylR"/>
    <property type="match status" value="1"/>
</dbReference>
<evidence type="ECO:0000259" key="4">
    <source>
        <dbReference type="PROSITE" id="PS01124"/>
    </source>
</evidence>
<dbReference type="SMART" id="SM00342">
    <property type="entry name" value="HTH_ARAC"/>
    <property type="match status" value="1"/>
</dbReference>
<evidence type="ECO:0000313" key="5">
    <source>
        <dbReference type="EMBL" id="MBK1876695.1"/>
    </source>
</evidence>